<dbReference type="InterPro" id="IPR012846">
    <property type="entry name" value="Acetolactate_synth_lsu"/>
</dbReference>
<dbReference type="InterPro" id="IPR039368">
    <property type="entry name" value="AHAS_TPP"/>
</dbReference>
<dbReference type="GO" id="GO:0005948">
    <property type="term" value="C:acetolactate synthase complex"/>
    <property type="evidence" value="ECO:0007669"/>
    <property type="project" value="TreeGrafter"/>
</dbReference>
<dbReference type="PANTHER" id="PTHR18968:SF13">
    <property type="entry name" value="ACETOLACTATE SYNTHASE CATALYTIC SUBUNIT, MITOCHONDRIAL"/>
    <property type="match status" value="1"/>
</dbReference>
<keyword evidence="7 12" id="KW-0479">Metal-binding</keyword>
<dbReference type="Gene3D" id="3.40.50.1220">
    <property type="entry name" value="TPP-binding domain"/>
    <property type="match status" value="1"/>
</dbReference>
<protein>
    <recommendedName>
        <fullName evidence="4 12">Acetolactate synthase</fullName>
        <ecNumber evidence="4 12">2.2.1.6</ecNumber>
    </recommendedName>
</protein>
<dbReference type="InterPro" id="IPR000399">
    <property type="entry name" value="TPP-bd_CS"/>
</dbReference>
<dbReference type="GO" id="GO:0030976">
    <property type="term" value="F:thiamine pyrophosphate binding"/>
    <property type="evidence" value="ECO:0007669"/>
    <property type="project" value="UniProtKB-UniRule"/>
</dbReference>
<dbReference type="PROSITE" id="PS00187">
    <property type="entry name" value="TPP_ENZYMES"/>
    <property type="match status" value="1"/>
</dbReference>
<evidence type="ECO:0000259" key="15">
    <source>
        <dbReference type="Pfam" id="PF02776"/>
    </source>
</evidence>
<evidence type="ECO:0000259" key="14">
    <source>
        <dbReference type="Pfam" id="PF02775"/>
    </source>
</evidence>
<comment type="pathway">
    <text evidence="2 12">Amino-acid biosynthesis; L-valine biosynthesis; L-valine from pyruvate: step 1/4.</text>
</comment>
<evidence type="ECO:0000259" key="13">
    <source>
        <dbReference type="Pfam" id="PF00205"/>
    </source>
</evidence>
<dbReference type="FunFam" id="3.40.50.1220:FF:000008">
    <property type="entry name" value="Acetolactate synthase"/>
    <property type="match status" value="1"/>
</dbReference>
<dbReference type="GO" id="GO:0003984">
    <property type="term" value="F:acetolactate synthase activity"/>
    <property type="evidence" value="ECO:0007669"/>
    <property type="project" value="UniProtKB-EC"/>
</dbReference>
<gene>
    <name evidence="16" type="primary">ilvB</name>
    <name evidence="16" type="ORF">H9849_01715</name>
</gene>
<dbReference type="InterPro" id="IPR045229">
    <property type="entry name" value="TPP_enz"/>
</dbReference>
<reference evidence="16" key="2">
    <citation type="submission" date="2021-04" db="EMBL/GenBank/DDBJ databases">
        <authorList>
            <person name="Gilroy R."/>
        </authorList>
    </citation>
    <scope>NUCLEOTIDE SEQUENCE</scope>
    <source>
        <strain evidence="16">ChiSxjej3B15-1167</strain>
    </source>
</reference>
<dbReference type="Proteomes" id="UP000886805">
    <property type="component" value="Unassembled WGS sequence"/>
</dbReference>
<dbReference type="Pfam" id="PF02775">
    <property type="entry name" value="TPP_enzyme_C"/>
    <property type="match status" value="1"/>
</dbReference>
<feature type="domain" description="Thiamine pyrophosphate enzyme central" evidence="13">
    <location>
        <begin position="193"/>
        <end position="327"/>
    </location>
</feature>
<evidence type="ECO:0000256" key="11">
    <source>
        <dbReference type="ARBA" id="ARBA00048670"/>
    </source>
</evidence>
<keyword evidence="9 12" id="KW-0786">Thiamine pyrophosphate</keyword>
<comment type="cofactor">
    <cofactor evidence="12">
        <name>Mg(2+)</name>
        <dbReference type="ChEBI" id="CHEBI:18420"/>
    </cofactor>
    <text evidence="12">Binds 1 Mg(2+) ion per subunit.</text>
</comment>
<evidence type="ECO:0000256" key="2">
    <source>
        <dbReference type="ARBA" id="ARBA00005025"/>
    </source>
</evidence>
<dbReference type="CDD" id="cd02015">
    <property type="entry name" value="TPP_AHAS"/>
    <property type="match status" value="1"/>
</dbReference>
<keyword evidence="5 12" id="KW-0028">Amino-acid biosynthesis</keyword>
<name>A0A9D1X2Q5_9FIRM</name>
<dbReference type="EC" id="2.2.1.6" evidence="4 12"/>
<comment type="similarity">
    <text evidence="3 12">Belongs to the TPP enzyme family.</text>
</comment>
<keyword evidence="6 12" id="KW-0808">Transferase</keyword>
<comment type="caution">
    <text evidence="16">The sequence shown here is derived from an EMBL/GenBank/DDBJ whole genome shotgun (WGS) entry which is preliminary data.</text>
</comment>
<dbReference type="InterPro" id="IPR011766">
    <property type="entry name" value="TPP_enzyme_TPP-bd"/>
</dbReference>
<dbReference type="NCBIfam" id="TIGR00118">
    <property type="entry name" value="acolac_lg"/>
    <property type="match status" value="1"/>
</dbReference>
<organism evidence="16 17">
    <name type="scientific">Candidatus Anaerobutyricum stercoripullorum</name>
    <dbReference type="NCBI Taxonomy" id="2838456"/>
    <lineage>
        <taxon>Bacteria</taxon>
        <taxon>Bacillati</taxon>
        <taxon>Bacillota</taxon>
        <taxon>Clostridia</taxon>
        <taxon>Lachnospirales</taxon>
        <taxon>Lachnospiraceae</taxon>
        <taxon>Anaerobutyricum</taxon>
    </lineage>
</organism>
<proteinExistence type="inferred from homology"/>
<evidence type="ECO:0000256" key="7">
    <source>
        <dbReference type="ARBA" id="ARBA00022723"/>
    </source>
</evidence>
<evidence type="ECO:0000256" key="4">
    <source>
        <dbReference type="ARBA" id="ARBA00013145"/>
    </source>
</evidence>
<evidence type="ECO:0000256" key="1">
    <source>
        <dbReference type="ARBA" id="ARBA00004974"/>
    </source>
</evidence>
<dbReference type="GO" id="GO:0009097">
    <property type="term" value="P:isoleucine biosynthetic process"/>
    <property type="evidence" value="ECO:0007669"/>
    <property type="project" value="TreeGrafter"/>
</dbReference>
<feature type="domain" description="Thiamine pyrophosphate enzyme TPP-binding" evidence="14">
    <location>
        <begin position="384"/>
        <end position="554"/>
    </location>
</feature>
<evidence type="ECO:0000313" key="17">
    <source>
        <dbReference type="Proteomes" id="UP000886805"/>
    </source>
</evidence>
<sequence length="577" mass="63099">MKISGNDLFVTAMKKEGVDTIFAYPGGMVVNLLDALHDCHSIDLVLPRHEQGLIHAADGYARATGKVGVCLVTSGPGATNLVTGIATANYDSIPLVCFTGQVAEDLIGNDAFQEVDIVGITRNVAKFVIMVRDREMLAQRIKEAFYIARSGKPGPVLVDLPTDVMAELGSTSYPTEVNIRGYKPNKGVHVGQLKKAIALLEEAKKPMFLIGGGVNLAHAQEEMTELCEKLDIPVITTVMGRGAIATDHPLFIGNIGMHGSYAANKTADECDLMFSIGCRFNDRVTGNVAKFAPHAKIVHIDIEAAAISRNVTVDIPIVADAKMAIRKILEHTEPMEHREWVEEVKSWDREHPLGIEVKMGVNPQRIIETLNKVYADRDTIFTSDVGQHQMWASQYLKLDATHRLIQSGGLGTMGFGLPSAVGAQIGCPGKAIVSISGDGGFQMNIQEMATAVNQELPLVNIVMNNNYLGMVRQMQHLFNNKRYTITCLRYHKSCKGKCGKPGWTCPEYSPSFVKIAEAYGSRGYLVTEDSQLEETIVKARDYAEEHNKPVIIECAVSPEELVLPMIRGGASFEEIIY</sequence>
<evidence type="ECO:0000256" key="9">
    <source>
        <dbReference type="ARBA" id="ARBA00023052"/>
    </source>
</evidence>
<comment type="pathway">
    <text evidence="1 12">Amino-acid biosynthesis; L-isoleucine biosynthesis; L-isoleucine from 2-oxobutanoate: step 1/4.</text>
</comment>
<comment type="cofactor">
    <cofactor evidence="12">
        <name>thiamine diphosphate</name>
        <dbReference type="ChEBI" id="CHEBI:58937"/>
    </cofactor>
    <text evidence="12">Binds 1 thiamine pyrophosphate per subunit.</text>
</comment>
<evidence type="ECO:0000256" key="8">
    <source>
        <dbReference type="ARBA" id="ARBA00022842"/>
    </source>
</evidence>
<dbReference type="EMBL" id="DXEQ01000046">
    <property type="protein sequence ID" value="HIX71717.1"/>
    <property type="molecule type" value="Genomic_DNA"/>
</dbReference>
<feature type="domain" description="Thiamine pyrophosphate enzyme N-terminal TPP-binding" evidence="15">
    <location>
        <begin position="5"/>
        <end position="119"/>
    </location>
</feature>
<evidence type="ECO:0000256" key="5">
    <source>
        <dbReference type="ARBA" id="ARBA00022605"/>
    </source>
</evidence>
<evidence type="ECO:0000256" key="12">
    <source>
        <dbReference type="RuleBase" id="RU003591"/>
    </source>
</evidence>
<keyword evidence="10 12" id="KW-0100">Branched-chain amino acid biosynthesis</keyword>
<comment type="catalytic activity">
    <reaction evidence="11 12">
        <text>2 pyruvate + H(+) = (2S)-2-acetolactate + CO2</text>
        <dbReference type="Rhea" id="RHEA:25249"/>
        <dbReference type="ChEBI" id="CHEBI:15361"/>
        <dbReference type="ChEBI" id="CHEBI:15378"/>
        <dbReference type="ChEBI" id="CHEBI:16526"/>
        <dbReference type="ChEBI" id="CHEBI:58476"/>
        <dbReference type="EC" id="2.2.1.6"/>
    </reaction>
</comment>
<dbReference type="Pfam" id="PF00205">
    <property type="entry name" value="TPP_enzyme_M"/>
    <property type="match status" value="1"/>
</dbReference>
<dbReference type="InterPro" id="IPR029061">
    <property type="entry name" value="THDP-binding"/>
</dbReference>
<evidence type="ECO:0000256" key="10">
    <source>
        <dbReference type="ARBA" id="ARBA00023304"/>
    </source>
</evidence>
<evidence type="ECO:0000256" key="3">
    <source>
        <dbReference type="ARBA" id="ARBA00007812"/>
    </source>
</evidence>
<dbReference type="GO" id="GO:0050660">
    <property type="term" value="F:flavin adenine dinucleotide binding"/>
    <property type="evidence" value="ECO:0007669"/>
    <property type="project" value="InterPro"/>
</dbReference>
<dbReference type="InterPro" id="IPR012001">
    <property type="entry name" value="Thiamin_PyroP_enz_TPP-bd_dom"/>
</dbReference>
<dbReference type="InterPro" id="IPR029035">
    <property type="entry name" value="DHS-like_NAD/FAD-binding_dom"/>
</dbReference>
<dbReference type="Pfam" id="PF02776">
    <property type="entry name" value="TPP_enzyme_N"/>
    <property type="match status" value="1"/>
</dbReference>
<evidence type="ECO:0000256" key="6">
    <source>
        <dbReference type="ARBA" id="ARBA00022679"/>
    </source>
</evidence>
<dbReference type="GO" id="GO:0009099">
    <property type="term" value="P:L-valine biosynthetic process"/>
    <property type="evidence" value="ECO:0007669"/>
    <property type="project" value="TreeGrafter"/>
</dbReference>
<dbReference type="CDD" id="cd07035">
    <property type="entry name" value="TPP_PYR_POX_like"/>
    <property type="match status" value="1"/>
</dbReference>
<dbReference type="AlphaFoldDB" id="A0A9D1X2Q5"/>
<dbReference type="FunFam" id="3.40.50.970:FF:000007">
    <property type="entry name" value="Acetolactate synthase"/>
    <property type="match status" value="1"/>
</dbReference>
<dbReference type="PANTHER" id="PTHR18968">
    <property type="entry name" value="THIAMINE PYROPHOSPHATE ENZYMES"/>
    <property type="match status" value="1"/>
</dbReference>
<keyword evidence="8 12" id="KW-0460">Magnesium</keyword>
<dbReference type="GO" id="GO:0000287">
    <property type="term" value="F:magnesium ion binding"/>
    <property type="evidence" value="ECO:0007669"/>
    <property type="project" value="UniProtKB-UniRule"/>
</dbReference>
<dbReference type="SUPFAM" id="SSF52467">
    <property type="entry name" value="DHS-like NAD/FAD-binding domain"/>
    <property type="match status" value="1"/>
</dbReference>
<evidence type="ECO:0000313" key="16">
    <source>
        <dbReference type="EMBL" id="HIX71717.1"/>
    </source>
</evidence>
<reference evidence="16" key="1">
    <citation type="journal article" date="2021" name="PeerJ">
        <title>Extensive microbial diversity within the chicken gut microbiome revealed by metagenomics and culture.</title>
        <authorList>
            <person name="Gilroy R."/>
            <person name="Ravi A."/>
            <person name="Getino M."/>
            <person name="Pursley I."/>
            <person name="Horton D.L."/>
            <person name="Alikhan N.F."/>
            <person name="Baker D."/>
            <person name="Gharbi K."/>
            <person name="Hall N."/>
            <person name="Watson M."/>
            <person name="Adriaenssens E.M."/>
            <person name="Foster-Nyarko E."/>
            <person name="Jarju S."/>
            <person name="Secka A."/>
            <person name="Antonio M."/>
            <person name="Oren A."/>
            <person name="Chaudhuri R.R."/>
            <person name="La Ragione R."/>
            <person name="Hildebrand F."/>
            <person name="Pallen M.J."/>
        </authorList>
    </citation>
    <scope>NUCLEOTIDE SEQUENCE</scope>
    <source>
        <strain evidence="16">ChiSxjej3B15-1167</strain>
    </source>
</reference>
<dbReference type="Gene3D" id="3.40.50.970">
    <property type="match status" value="2"/>
</dbReference>
<dbReference type="InterPro" id="IPR012000">
    <property type="entry name" value="Thiamin_PyroP_enz_cen_dom"/>
</dbReference>
<accession>A0A9D1X2Q5</accession>
<dbReference type="SUPFAM" id="SSF52518">
    <property type="entry name" value="Thiamin diphosphate-binding fold (THDP-binding)"/>
    <property type="match status" value="2"/>
</dbReference>